<accession>A0A5M9ZFY7</accession>
<feature type="transmembrane region" description="Helical" evidence="1">
    <location>
        <begin position="475"/>
        <end position="496"/>
    </location>
</feature>
<comment type="caution">
    <text evidence="2">The sequence shown here is derived from an EMBL/GenBank/DDBJ whole genome shotgun (WGS) entry which is preliminary data.</text>
</comment>
<evidence type="ECO:0008006" key="4">
    <source>
        <dbReference type="Google" id="ProtNLM"/>
    </source>
</evidence>
<dbReference type="AlphaFoldDB" id="A0A5M9ZFY7"/>
<feature type="transmembrane region" description="Helical" evidence="1">
    <location>
        <begin position="453"/>
        <end position="469"/>
    </location>
</feature>
<protein>
    <recommendedName>
        <fullName evidence="4">Glycosyltransferase RgtA/B/C/D-like domain-containing protein</fullName>
    </recommendedName>
</protein>
<keyword evidence="1" id="KW-1133">Transmembrane helix</keyword>
<dbReference type="Proteomes" id="UP000410049">
    <property type="component" value="Unassembled WGS sequence"/>
</dbReference>
<keyword evidence="1" id="KW-0812">Transmembrane</keyword>
<reference evidence="2 3" key="1">
    <citation type="journal article" date="2019" name="Syst. Appl. Microbiol.">
        <title>Characterization of Bifidobacterium species in feaces of the Egyptian fruit bat: Description of B. vespertilionis sp. nov. and B. rousetti sp. nov.</title>
        <authorList>
            <person name="Modesto M."/>
            <person name="Satti M."/>
            <person name="Watanabe K."/>
            <person name="Puglisi E."/>
            <person name="Morelli L."/>
            <person name="Huang C.-H."/>
            <person name="Liou J.-S."/>
            <person name="Miyashita M."/>
            <person name="Tamura T."/>
            <person name="Saito S."/>
            <person name="Mori K."/>
            <person name="Huang L."/>
            <person name="Sciavilla P."/>
            <person name="Sandri C."/>
            <person name="Spiezio C."/>
            <person name="Vitali F."/>
            <person name="Cavalieri D."/>
            <person name="Perpetuini G."/>
            <person name="Tofalo R."/>
            <person name="Bonetti A."/>
            <person name="Arita M."/>
            <person name="Mattarelli P."/>
        </authorList>
    </citation>
    <scope>NUCLEOTIDE SEQUENCE [LARGE SCALE GENOMIC DNA]</scope>
    <source>
        <strain evidence="2 3">RST17</strain>
    </source>
</reference>
<evidence type="ECO:0000313" key="2">
    <source>
        <dbReference type="EMBL" id="KAA8825374.1"/>
    </source>
</evidence>
<feature type="transmembrane region" description="Helical" evidence="1">
    <location>
        <begin position="43"/>
        <end position="63"/>
    </location>
</feature>
<proteinExistence type="predicted"/>
<gene>
    <name evidence="2" type="ORF">EMO91_12480</name>
</gene>
<feature type="transmembrane region" description="Helical" evidence="1">
    <location>
        <begin position="194"/>
        <end position="216"/>
    </location>
</feature>
<evidence type="ECO:0000313" key="3">
    <source>
        <dbReference type="Proteomes" id="UP000410049"/>
    </source>
</evidence>
<dbReference type="RefSeq" id="WP_150380211.1">
    <property type="nucleotide sequence ID" value="NZ_RZUH01000017.1"/>
</dbReference>
<feature type="transmembrane region" description="Helical" evidence="1">
    <location>
        <begin position="271"/>
        <end position="293"/>
    </location>
</feature>
<organism evidence="2 3">
    <name type="scientific">Bifidobacterium myosotis</name>
    <dbReference type="NCBI Taxonomy" id="1630166"/>
    <lineage>
        <taxon>Bacteria</taxon>
        <taxon>Bacillati</taxon>
        <taxon>Actinomycetota</taxon>
        <taxon>Actinomycetes</taxon>
        <taxon>Bifidobacteriales</taxon>
        <taxon>Bifidobacteriaceae</taxon>
        <taxon>Bifidobacterium</taxon>
    </lineage>
</organism>
<feature type="transmembrane region" description="Helical" evidence="1">
    <location>
        <begin position="228"/>
        <end position="259"/>
    </location>
</feature>
<sequence>MSALRRIWRWPFAVLAALGALCSAVWTVSADYGERTFAFDASGWWRTGLAVAVLAALMAFTPAMDMLARAGAARLARAAGAVTAVMAAVWVFAADAGPVWDPLDLWTAATDPNAAQWAPDGYMERYPFQASMIVALKACRALAGSHALLLFQLGDAALAGVASWAVVSWTAAVSGDPRAPAFAAALQAAFLPPVFYATFVYGNQAGVMFTLLALLAQSRAMRSGHPRPHAAAAVLLMTLALVAKRSMLPAAIAMILVWLWRAVGRRDPRPLIPAILAAVLAVTAPAALDAAILRRYGADPERGLPKTTWVVMGLGANDRGAGGVYRSLGMFDGYTFRLPAGEYSPERQSATDRRLIAARLRAMAADPAGTARSLGRKLLWEWAEPTHGSIGASNWTRGTDPPQSARPKTRIARAIYDGRAGAMIRAAMDAMQTIIYLGAALAYAMARIRARDTAPMLAAAGAFMLYLVWESKSQYTLPWVQLLVPVAAIGWAAAAARMRAWAADRTRALEAGGHRLLDAAGLP</sequence>
<evidence type="ECO:0000256" key="1">
    <source>
        <dbReference type="SAM" id="Phobius"/>
    </source>
</evidence>
<keyword evidence="1" id="KW-0472">Membrane</keyword>
<name>A0A5M9ZFY7_9BIFI</name>
<feature type="transmembrane region" description="Helical" evidence="1">
    <location>
        <begin position="75"/>
        <end position="93"/>
    </location>
</feature>
<dbReference type="EMBL" id="RZUH01000017">
    <property type="protein sequence ID" value="KAA8825374.1"/>
    <property type="molecule type" value="Genomic_DNA"/>
</dbReference>